<dbReference type="AlphaFoldDB" id="A0AAF1ATI7"/>
<sequence>MYSSYSGPLISCRRAVGVCCLASSCNENGQQVRTQLDKLHFEADTARAKANRARSRLIRLSEAAEMLQRQALTCIRSGRENDARDLLVRKKKVMQALENSKRRIDLLDELSAKLNEAISLKENQLVNAVTADVNVGKEVSSHDIHIVPPKEEIIVDTVESEGLDMNFLELRNESLSQVHPDCQAEQSSTSDTKDPEGTLIMNRQSETTSGSSLREISSYENFLEHLDQQLNNIEEELDTFLRFSNIILEGEGTSINLKLQQAGEILEGVSQIRKRCC</sequence>
<keyword evidence="1" id="KW-0175">Coiled coil</keyword>
<feature type="coiled-coil region" evidence="1">
    <location>
        <begin position="43"/>
        <end position="70"/>
    </location>
</feature>
<proteinExistence type="predicted"/>
<evidence type="ECO:0000256" key="1">
    <source>
        <dbReference type="SAM" id="Coils"/>
    </source>
</evidence>
<protein>
    <submittedName>
        <fullName evidence="3">Uncharacterized protein</fullName>
    </submittedName>
</protein>
<organism evidence="3 4">
    <name type="scientific">Daucus carota subsp. sativus</name>
    <name type="common">Carrot</name>
    <dbReference type="NCBI Taxonomy" id="79200"/>
    <lineage>
        <taxon>Eukaryota</taxon>
        <taxon>Viridiplantae</taxon>
        <taxon>Streptophyta</taxon>
        <taxon>Embryophyta</taxon>
        <taxon>Tracheophyta</taxon>
        <taxon>Spermatophyta</taxon>
        <taxon>Magnoliopsida</taxon>
        <taxon>eudicotyledons</taxon>
        <taxon>Gunneridae</taxon>
        <taxon>Pentapetalae</taxon>
        <taxon>asterids</taxon>
        <taxon>campanulids</taxon>
        <taxon>Apiales</taxon>
        <taxon>Apiaceae</taxon>
        <taxon>Apioideae</taxon>
        <taxon>Scandiceae</taxon>
        <taxon>Daucinae</taxon>
        <taxon>Daucus</taxon>
        <taxon>Daucus sect. Daucus</taxon>
    </lineage>
</organism>
<feature type="region of interest" description="Disordered" evidence="2">
    <location>
        <begin position="178"/>
        <end position="197"/>
    </location>
</feature>
<feature type="coiled-coil region" evidence="1">
    <location>
        <begin position="216"/>
        <end position="243"/>
    </location>
</feature>
<evidence type="ECO:0000313" key="4">
    <source>
        <dbReference type="Proteomes" id="UP000077755"/>
    </source>
</evidence>
<dbReference type="PANTHER" id="PTHR37174">
    <property type="entry name" value="FORKHEAD-ASSOCIATED DOMAIN PROTEIN"/>
    <property type="match status" value="1"/>
</dbReference>
<keyword evidence="4" id="KW-1185">Reference proteome</keyword>
<reference evidence="3" key="2">
    <citation type="submission" date="2022-03" db="EMBL/GenBank/DDBJ databases">
        <title>Draft title - Genomic analysis of global carrot germplasm unveils the trajectory of domestication and the origin of high carotenoid orange carrot.</title>
        <authorList>
            <person name="Iorizzo M."/>
            <person name="Ellison S."/>
            <person name="Senalik D."/>
            <person name="Macko-Podgorni A."/>
            <person name="Grzebelus D."/>
            <person name="Bostan H."/>
            <person name="Rolling W."/>
            <person name="Curaba J."/>
            <person name="Simon P."/>
        </authorList>
    </citation>
    <scope>NUCLEOTIDE SEQUENCE</scope>
    <source>
        <tissue evidence="3">Leaf</tissue>
    </source>
</reference>
<evidence type="ECO:0000256" key="2">
    <source>
        <dbReference type="SAM" id="MobiDB-lite"/>
    </source>
</evidence>
<dbReference type="PANTHER" id="PTHR37174:SF2">
    <property type="entry name" value="FORKHEAD-ASSOCIATED DOMAIN PROTEIN"/>
    <property type="match status" value="1"/>
</dbReference>
<dbReference type="EMBL" id="CP093345">
    <property type="protein sequence ID" value="WOG91815.1"/>
    <property type="molecule type" value="Genomic_DNA"/>
</dbReference>
<dbReference type="Proteomes" id="UP000077755">
    <property type="component" value="Chromosome 3"/>
</dbReference>
<name>A0AAF1ATI7_DAUCS</name>
<reference evidence="3" key="1">
    <citation type="journal article" date="2016" name="Nat. Genet.">
        <title>A high-quality carrot genome assembly provides new insights into carotenoid accumulation and asterid genome evolution.</title>
        <authorList>
            <person name="Iorizzo M."/>
            <person name="Ellison S."/>
            <person name="Senalik D."/>
            <person name="Zeng P."/>
            <person name="Satapoomin P."/>
            <person name="Huang J."/>
            <person name="Bowman M."/>
            <person name="Iovene M."/>
            <person name="Sanseverino W."/>
            <person name="Cavagnaro P."/>
            <person name="Yildiz M."/>
            <person name="Macko-Podgorni A."/>
            <person name="Moranska E."/>
            <person name="Grzebelus E."/>
            <person name="Grzebelus D."/>
            <person name="Ashrafi H."/>
            <person name="Zheng Z."/>
            <person name="Cheng S."/>
            <person name="Spooner D."/>
            <person name="Van Deynze A."/>
            <person name="Simon P."/>
        </authorList>
    </citation>
    <scope>NUCLEOTIDE SEQUENCE</scope>
    <source>
        <tissue evidence="3">Leaf</tissue>
    </source>
</reference>
<evidence type="ECO:0000313" key="3">
    <source>
        <dbReference type="EMBL" id="WOG91815.1"/>
    </source>
</evidence>
<gene>
    <name evidence="3" type="ORF">DCAR_0311069</name>
</gene>
<accession>A0AAF1ATI7</accession>